<keyword evidence="3" id="KW-0460">Magnesium</keyword>
<sequence length="249" mass="28015">MGNTHRIEAVFFDLDDTLYDSLSPFRTAIAAVMALPGEFPIEQAYRRVRYHSDRLWEVYAEGKMELHEMRLQRVIQAFAEYGIAVDRAQSAEIQARYQEEQGRLTMTEGVLEVIGDLQRAGYDVGIITNGPVEHQWGKIRALSLNQVIAEDRIFVSDGVGIAKPDPGIFRYVSKATGHADEHCLYVGDSWRNDIAGAIEAGWRSIWLNRRGAEPDTDHVPYAVMSDMTLELREALRALLTAPIVHDAKG</sequence>
<dbReference type="Pfam" id="PF00702">
    <property type="entry name" value="Hydrolase"/>
    <property type="match status" value="1"/>
</dbReference>
<dbReference type="GO" id="GO:0044281">
    <property type="term" value="P:small molecule metabolic process"/>
    <property type="evidence" value="ECO:0007669"/>
    <property type="project" value="UniProtKB-ARBA"/>
</dbReference>
<evidence type="ECO:0000256" key="1">
    <source>
        <dbReference type="ARBA" id="ARBA00001946"/>
    </source>
</evidence>
<dbReference type="PANTHER" id="PTHR46470">
    <property type="entry name" value="N-ACYLNEURAMINATE-9-PHOSPHATASE"/>
    <property type="match status" value="1"/>
</dbReference>
<dbReference type="GO" id="GO:0016787">
    <property type="term" value="F:hydrolase activity"/>
    <property type="evidence" value="ECO:0007669"/>
    <property type="project" value="UniProtKB-KW"/>
</dbReference>
<dbReference type="InterPro" id="IPR023214">
    <property type="entry name" value="HAD_sf"/>
</dbReference>
<dbReference type="Gene3D" id="3.40.50.1000">
    <property type="entry name" value="HAD superfamily/HAD-like"/>
    <property type="match status" value="1"/>
</dbReference>
<organism evidence="4 5">
    <name type="scientific">Paenibacillus phyllosphaerae</name>
    <dbReference type="NCBI Taxonomy" id="274593"/>
    <lineage>
        <taxon>Bacteria</taxon>
        <taxon>Bacillati</taxon>
        <taxon>Bacillota</taxon>
        <taxon>Bacilli</taxon>
        <taxon>Bacillales</taxon>
        <taxon>Paenibacillaceae</taxon>
        <taxon>Paenibacillus</taxon>
    </lineage>
</organism>
<name>A0A7W5FPX4_9BACL</name>
<dbReference type="SFLD" id="SFLDS00003">
    <property type="entry name" value="Haloacid_Dehalogenase"/>
    <property type="match status" value="1"/>
</dbReference>
<reference evidence="4 5" key="1">
    <citation type="submission" date="2020-08" db="EMBL/GenBank/DDBJ databases">
        <title>Genomic Encyclopedia of Type Strains, Phase III (KMG-III): the genomes of soil and plant-associated and newly described type strains.</title>
        <authorList>
            <person name="Whitman W."/>
        </authorList>
    </citation>
    <scope>NUCLEOTIDE SEQUENCE [LARGE SCALE GENOMIC DNA]</scope>
    <source>
        <strain evidence="4 5">CECT 5862</strain>
    </source>
</reference>
<dbReference type="RefSeq" id="WP_183602760.1">
    <property type="nucleotide sequence ID" value="NZ_JACHXK010000013.1"/>
</dbReference>
<dbReference type="PANTHER" id="PTHR46470:SF4">
    <property type="entry name" value="5-AMINO-6-(5-PHOSPHO-D-RIBITYLAMINO)URACIL PHOSPHATASE YIGB"/>
    <property type="match status" value="1"/>
</dbReference>
<protein>
    <submittedName>
        <fullName evidence="4">Putative hydrolase of the HAD superfamily</fullName>
    </submittedName>
</protein>
<evidence type="ECO:0000313" key="4">
    <source>
        <dbReference type="EMBL" id="MBB3112647.1"/>
    </source>
</evidence>
<comment type="cofactor">
    <cofactor evidence="1">
        <name>Mg(2+)</name>
        <dbReference type="ChEBI" id="CHEBI:18420"/>
    </cofactor>
</comment>
<dbReference type="Proteomes" id="UP000570361">
    <property type="component" value="Unassembled WGS sequence"/>
</dbReference>
<evidence type="ECO:0000256" key="2">
    <source>
        <dbReference type="ARBA" id="ARBA00022801"/>
    </source>
</evidence>
<comment type="caution">
    <text evidence="4">The sequence shown here is derived from an EMBL/GenBank/DDBJ whole genome shotgun (WGS) entry which is preliminary data.</text>
</comment>
<dbReference type="NCBIfam" id="TIGR01549">
    <property type="entry name" value="HAD-SF-IA-v1"/>
    <property type="match status" value="1"/>
</dbReference>
<dbReference type="InterPro" id="IPR036412">
    <property type="entry name" value="HAD-like_sf"/>
</dbReference>
<evidence type="ECO:0000313" key="5">
    <source>
        <dbReference type="Proteomes" id="UP000570361"/>
    </source>
</evidence>
<dbReference type="SUPFAM" id="SSF56784">
    <property type="entry name" value="HAD-like"/>
    <property type="match status" value="1"/>
</dbReference>
<gene>
    <name evidence="4" type="ORF">FHS18_004748</name>
</gene>
<dbReference type="SFLD" id="SFLDG01129">
    <property type="entry name" value="C1.5:_HAD__Beta-PGM__Phosphata"/>
    <property type="match status" value="1"/>
</dbReference>
<accession>A0A7W5FPX4</accession>
<dbReference type="Gene3D" id="1.20.120.710">
    <property type="entry name" value="Haloacid dehalogenase hydrolase-like domain"/>
    <property type="match status" value="1"/>
</dbReference>
<dbReference type="PRINTS" id="PR00413">
    <property type="entry name" value="HADHALOGNASE"/>
</dbReference>
<proteinExistence type="predicted"/>
<dbReference type="InterPro" id="IPR051400">
    <property type="entry name" value="HAD-like_hydrolase"/>
</dbReference>
<evidence type="ECO:0000256" key="3">
    <source>
        <dbReference type="ARBA" id="ARBA00022842"/>
    </source>
</evidence>
<dbReference type="InterPro" id="IPR006439">
    <property type="entry name" value="HAD-SF_hydro_IA"/>
</dbReference>
<keyword evidence="2 4" id="KW-0378">Hydrolase</keyword>
<dbReference type="AlphaFoldDB" id="A0A7W5FPX4"/>
<keyword evidence="5" id="KW-1185">Reference proteome</keyword>
<dbReference type="EMBL" id="JACHXK010000013">
    <property type="protein sequence ID" value="MBB3112647.1"/>
    <property type="molecule type" value="Genomic_DNA"/>
</dbReference>